<keyword evidence="3" id="KW-1185">Reference proteome</keyword>
<comment type="similarity">
    <text evidence="1">Belongs to the UPF0637 family.</text>
</comment>
<dbReference type="AlphaFoldDB" id="A0A5S5CET8"/>
<dbReference type="Proteomes" id="UP000323257">
    <property type="component" value="Unassembled WGS sequence"/>
</dbReference>
<dbReference type="InterPro" id="IPR009403">
    <property type="entry name" value="UPF0637"/>
</dbReference>
<accession>A0A5S5CET8</accession>
<name>A0A5S5CET8_9BACL</name>
<dbReference type="InterPro" id="IPR053707">
    <property type="entry name" value="UPF0637_domain_sf"/>
</dbReference>
<reference evidence="2 3" key="1">
    <citation type="submission" date="2019-07" db="EMBL/GenBank/DDBJ databases">
        <title>Genomic Encyclopedia of Type Strains, Phase III (KMG-III): the genomes of soil and plant-associated and newly described type strains.</title>
        <authorList>
            <person name="Whitman W."/>
        </authorList>
    </citation>
    <scope>NUCLEOTIDE SEQUENCE [LARGE SCALE GENOMIC DNA]</scope>
    <source>
        <strain evidence="2 3">BL24</strain>
    </source>
</reference>
<evidence type="ECO:0000256" key="1">
    <source>
        <dbReference type="HAMAP-Rule" id="MF_01851"/>
    </source>
</evidence>
<evidence type="ECO:0000313" key="3">
    <source>
        <dbReference type="Proteomes" id="UP000323257"/>
    </source>
</evidence>
<organism evidence="2 3">
    <name type="scientific">Paenibacillus methanolicus</name>
    <dbReference type="NCBI Taxonomy" id="582686"/>
    <lineage>
        <taxon>Bacteria</taxon>
        <taxon>Bacillati</taxon>
        <taxon>Bacillota</taxon>
        <taxon>Bacilli</taxon>
        <taxon>Bacillales</taxon>
        <taxon>Paenibacillaceae</taxon>
        <taxon>Paenibacillus</taxon>
    </lineage>
</organism>
<comment type="caution">
    <text evidence="2">The sequence shown here is derived from an EMBL/GenBank/DDBJ whole genome shotgun (WGS) entry which is preliminary data.</text>
</comment>
<dbReference type="PIRSF" id="PIRSF021332">
    <property type="entry name" value="DUF1054"/>
    <property type="match status" value="1"/>
</dbReference>
<dbReference type="Gene3D" id="3.30.930.20">
    <property type="entry name" value="Protein of unknown function DUF1054"/>
    <property type="match status" value="1"/>
</dbReference>
<dbReference type="HAMAP" id="MF_01851">
    <property type="entry name" value="UPF0637"/>
    <property type="match status" value="1"/>
</dbReference>
<dbReference type="SUPFAM" id="SSF142913">
    <property type="entry name" value="YktB/PF0168-like"/>
    <property type="match status" value="1"/>
</dbReference>
<proteinExistence type="inferred from homology"/>
<protein>
    <recommendedName>
        <fullName evidence="1">UPF0637 protein BCM02_102468</fullName>
    </recommendedName>
</protein>
<dbReference type="EMBL" id="VNHS01000002">
    <property type="protein sequence ID" value="TYP77901.1"/>
    <property type="molecule type" value="Genomic_DNA"/>
</dbReference>
<dbReference type="Pfam" id="PF06335">
    <property type="entry name" value="DUF1054"/>
    <property type="match status" value="1"/>
</dbReference>
<gene>
    <name evidence="2" type="ORF">BCM02_102468</name>
</gene>
<sequence length="224" mass="24940">MTMANEQLSSPSAGAPTAPFAGFNQDDFDVFAVPGLEARMSLLIERIRPKLFELGDRLAPALTELCGETIYAHVAKHARRTINPPNDTWVAYAPNKRGYKAFPHFQIGLFGSHVFVQFAIIYESDKKTVFADHALKQIDDIMTHIPAHYAWSGDHMVPGGDLQGELGEEGLRALLERLKKVKASEALCGIIIDRQDPLLQDGEAFVAKTLETFRTVLPLYKMSW</sequence>
<evidence type="ECO:0000313" key="2">
    <source>
        <dbReference type="EMBL" id="TYP77901.1"/>
    </source>
</evidence>